<dbReference type="EMBL" id="DTQM01000256">
    <property type="protein sequence ID" value="HGC44220.1"/>
    <property type="molecule type" value="Genomic_DNA"/>
</dbReference>
<evidence type="ECO:0000256" key="4">
    <source>
        <dbReference type="ARBA" id="ARBA00022989"/>
    </source>
</evidence>
<dbReference type="Pfam" id="PF01292">
    <property type="entry name" value="Ni_hydr_CYTB"/>
    <property type="match status" value="1"/>
</dbReference>
<evidence type="ECO:0000313" key="8">
    <source>
        <dbReference type="EMBL" id="HGC44220.1"/>
    </source>
</evidence>
<evidence type="ECO:0000256" key="5">
    <source>
        <dbReference type="ARBA" id="ARBA00023136"/>
    </source>
</evidence>
<dbReference type="InterPro" id="IPR051542">
    <property type="entry name" value="Hydrogenase_cytochrome"/>
</dbReference>
<reference evidence="8" key="1">
    <citation type="journal article" date="2020" name="mSystems">
        <title>Genome- and Community-Level Interaction Insights into Carbon Utilization and Element Cycling Functions of Hydrothermarchaeota in Hydrothermal Sediment.</title>
        <authorList>
            <person name="Zhou Z."/>
            <person name="Liu Y."/>
            <person name="Xu W."/>
            <person name="Pan J."/>
            <person name="Luo Z.H."/>
            <person name="Li M."/>
        </authorList>
    </citation>
    <scope>NUCLEOTIDE SEQUENCE</scope>
    <source>
        <strain evidence="8">SpSt-997</strain>
    </source>
</reference>
<gene>
    <name evidence="8" type="ORF">ENY07_13525</name>
</gene>
<feature type="domain" description="Cytochrome b561 bacterial/Ni-hydrogenase" evidence="7">
    <location>
        <begin position="10"/>
        <end position="183"/>
    </location>
</feature>
<comment type="caution">
    <text evidence="8">The sequence shown here is derived from an EMBL/GenBank/DDBJ whole genome shotgun (WGS) entry which is preliminary data.</text>
</comment>
<keyword evidence="3 6" id="KW-0812">Transmembrane</keyword>
<keyword evidence="2" id="KW-1003">Cell membrane</keyword>
<feature type="transmembrane region" description="Helical" evidence="6">
    <location>
        <begin position="42"/>
        <end position="61"/>
    </location>
</feature>
<comment type="subcellular location">
    <subcellularLocation>
        <location evidence="1">Cell membrane</location>
        <topology evidence="1">Multi-pass membrane protein</topology>
    </subcellularLocation>
</comment>
<organism evidence="8">
    <name type="scientific">Acidicaldus sp</name>
    <dbReference type="NCBI Taxonomy" id="1872105"/>
    <lineage>
        <taxon>Bacteria</taxon>
        <taxon>Pseudomonadati</taxon>
        <taxon>Pseudomonadota</taxon>
        <taxon>Alphaproteobacteria</taxon>
        <taxon>Acetobacterales</taxon>
        <taxon>Acetobacteraceae</taxon>
        <taxon>Acidicaldus</taxon>
    </lineage>
</organism>
<evidence type="ECO:0000256" key="3">
    <source>
        <dbReference type="ARBA" id="ARBA00022692"/>
    </source>
</evidence>
<dbReference type="GO" id="GO:0020037">
    <property type="term" value="F:heme binding"/>
    <property type="evidence" value="ECO:0007669"/>
    <property type="project" value="TreeGrafter"/>
</dbReference>
<feature type="transmembrane region" description="Helical" evidence="6">
    <location>
        <begin position="200"/>
        <end position="219"/>
    </location>
</feature>
<dbReference type="InterPro" id="IPR011577">
    <property type="entry name" value="Cyt_b561_bac/Ni-Hgenase"/>
</dbReference>
<dbReference type="PANTHER" id="PTHR30485:SF2">
    <property type="entry name" value="BLL0597 PROTEIN"/>
    <property type="match status" value="1"/>
</dbReference>
<evidence type="ECO:0000259" key="7">
    <source>
        <dbReference type="Pfam" id="PF01292"/>
    </source>
</evidence>
<protein>
    <submittedName>
        <fullName evidence="8">Hydrogenase</fullName>
    </submittedName>
</protein>
<dbReference type="InterPro" id="IPR016174">
    <property type="entry name" value="Di-haem_cyt_TM"/>
</dbReference>
<dbReference type="Gene3D" id="1.20.950.20">
    <property type="entry name" value="Transmembrane di-heme cytochromes, Chain C"/>
    <property type="match status" value="1"/>
</dbReference>
<dbReference type="SUPFAM" id="SSF81342">
    <property type="entry name" value="Transmembrane di-heme cytochromes"/>
    <property type="match status" value="1"/>
</dbReference>
<dbReference type="AlphaFoldDB" id="A0A8J4HFJ3"/>
<sequence>MSGIKLSIRVWDAPVRLFHWLLVVLVIGLYASQLADAMALHYRLGEITLSLVVFRLLWGIFGSDTARFARFLRPPSAALAHLRDLRRREPDTMIGHNPAGGWMVVILLFLLLIQACTGLFSRADEHSAGPLNHFLAKPASDVVSAIHSFNFYLVLAAIIVHLLAIAAYAWFKGQNLVGPMISGRKRLPAATPAPRLGSPFLALALYLVAVAVVAAILYLPPR</sequence>
<proteinExistence type="predicted"/>
<evidence type="ECO:0000256" key="1">
    <source>
        <dbReference type="ARBA" id="ARBA00004651"/>
    </source>
</evidence>
<feature type="transmembrane region" description="Helical" evidence="6">
    <location>
        <begin position="149"/>
        <end position="171"/>
    </location>
</feature>
<evidence type="ECO:0000256" key="2">
    <source>
        <dbReference type="ARBA" id="ARBA00022475"/>
    </source>
</evidence>
<dbReference type="GO" id="GO:0022904">
    <property type="term" value="P:respiratory electron transport chain"/>
    <property type="evidence" value="ECO:0007669"/>
    <property type="project" value="InterPro"/>
</dbReference>
<name>A0A8J4HFJ3_9PROT</name>
<feature type="transmembrane region" description="Helical" evidence="6">
    <location>
        <begin position="17"/>
        <end position="35"/>
    </location>
</feature>
<dbReference type="PANTHER" id="PTHR30485">
    <property type="entry name" value="NI/FE-HYDROGENASE 1 B-TYPE CYTOCHROME SUBUNIT"/>
    <property type="match status" value="1"/>
</dbReference>
<evidence type="ECO:0000256" key="6">
    <source>
        <dbReference type="SAM" id="Phobius"/>
    </source>
</evidence>
<keyword evidence="5 6" id="KW-0472">Membrane</keyword>
<accession>A0A8J4HFJ3</accession>
<dbReference type="GO" id="GO:0005886">
    <property type="term" value="C:plasma membrane"/>
    <property type="evidence" value="ECO:0007669"/>
    <property type="project" value="UniProtKB-SubCell"/>
</dbReference>
<dbReference type="GO" id="GO:0009055">
    <property type="term" value="F:electron transfer activity"/>
    <property type="evidence" value="ECO:0007669"/>
    <property type="project" value="InterPro"/>
</dbReference>
<feature type="transmembrane region" description="Helical" evidence="6">
    <location>
        <begin position="99"/>
        <end position="120"/>
    </location>
</feature>
<keyword evidence="4 6" id="KW-1133">Transmembrane helix</keyword>